<reference evidence="2" key="1">
    <citation type="journal article" date="2013" name="Science">
        <title>The Amborella genome and the evolution of flowering plants.</title>
        <authorList>
            <consortium name="Amborella Genome Project"/>
        </authorList>
    </citation>
    <scope>NUCLEOTIDE SEQUENCE [LARGE SCALE GENOMIC DNA]</scope>
</reference>
<sequence length="81" mass="8186">MTPPLIAWSEGESFVTNAGGSVLIVPGPPLGTGSSLVALPLELSGLEGLMPRVHVGESSFERNTSHPTTLVLVGGAPLPNA</sequence>
<evidence type="ECO:0000313" key="1">
    <source>
        <dbReference type="EMBL" id="ERN19743.1"/>
    </source>
</evidence>
<gene>
    <name evidence="1" type="ORF">AMTR_s00064p00024250</name>
</gene>
<dbReference type="EMBL" id="KI392064">
    <property type="protein sequence ID" value="ERN19743.1"/>
    <property type="molecule type" value="Genomic_DNA"/>
</dbReference>
<dbReference type="Proteomes" id="UP000017836">
    <property type="component" value="Unassembled WGS sequence"/>
</dbReference>
<accession>U5DH26</accession>
<dbReference type="Gramene" id="ERN19743">
    <property type="protein sequence ID" value="ERN19743"/>
    <property type="gene ID" value="AMTR_s00064p00024250"/>
</dbReference>
<evidence type="ECO:0000313" key="2">
    <source>
        <dbReference type="Proteomes" id="UP000017836"/>
    </source>
</evidence>
<name>U5DH26_AMBTC</name>
<dbReference type="HOGENOM" id="CLU_2577067_0_0_1"/>
<proteinExistence type="predicted"/>
<dbReference type="AlphaFoldDB" id="U5DH26"/>
<keyword evidence="2" id="KW-1185">Reference proteome</keyword>
<protein>
    <submittedName>
        <fullName evidence="1">Uncharacterized protein</fullName>
    </submittedName>
</protein>
<organism evidence="1 2">
    <name type="scientific">Amborella trichopoda</name>
    <dbReference type="NCBI Taxonomy" id="13333"/>
    <lineage>
        <taxon>Eukaryota</taxon>
        <taxon>Viridiplantae</taxon>
        <taxon>Streptophyta</taxon>
        <taxon>Embryophyta</taxon>
        <taxon>Tracheophyta</taxon>
        <taxon>Spermatophyta</taxon>
        <taxon>Magnoliopsida</taxon>
        <taxon>Amborellales</taxon>
        <taxon>Amborellaceae</taxon>
        <taxon>Amborella</taxon>
    </lineage>
</organism>